<dbReference type="Pfam" id="PF13456">
    <property type="entry name" value="RVT_3"/>
    <property type="match status" value="1"/>
</dbReference>
<name>A0ABQ7YPC7_BRANA</name>
<evidence type="ECO:0000313" key="3">
    <source>
        <dbReference type="Proteomes" id="UP000824890"/>
    </source>
</evidence>
<evidence type="ECO:0000259" key="1">
    <source>
        <dbReference type="Pfam" id="PF13456"/>
    </source>
</evidence>
<reference evidence="2 3" key="1">
    <citation type="submission" date="2021-05" db="EMBL/GenBank/DDBJ databases">
        <title>Genome Assembly of Synthetic Allotetraploid Brassica napus Reveals Homoeologous Exchanges between Subgenomes.</title>
        <authorList>
            <person name="Davis J.T."/>
        </authorList>
    </citation>
    <scope>NUCLEOTIDE SEQUENCE [LARGE SCALE GENOMIC DNA]</scope>
    <source>
        <strain evidence="3">cv. Da-Ae</strain>
        <tissue evidence="2">Seedling</tissue>
    </source>
</reference>
<proteinExistence type="predicted"/>
<evidence type="ECO:0000313" key="2">
    <source>
        <dbReference type="EMBL" id="KAH0870031.1"/>
    </source>
</evidence>
<comment type="caution">
    <text evidence="2">The sequence shown here is derived from an EMBL/GenBank/DDBJ whole genome shotgun (WGS) entry which is preliminary data.</text>
</comment>
<accession>A0ABQ7YPC7</accession>
<gene>
    <name evidence="2" type="ORF">HID58_077053</name>
</gene>
<protein>
    <recommendedName>
        <fullName evidence="1">RNase H type-1 domain-containing protein</fullName>
    </recommendedName>
</protein>
<dbReference type="EMBL" id="JAGKQM010000017">
    <property type="protein sequence ID" value="KAH0870031.1"/>
    <property type="molecule type" value="Genomic_DNA"/>
</dbReference>
<dbReference type="Proteomes" id="UP000824890">
    <property type="component" value="Unassembled WGS sequence"/>
</dbReference>
<dbReference type="InterPro" id="IPR002156">
    <property type="entry name" value="RNaseH_domain"/>
</dbReference>
<feature type="domain" description="RNase H type-1" evidence="1">
    <location>
        <begin position="78"/>
        <end position="127"/>
    </location>
</feature>
<organism evidence="2 3">
    <name type="scientific">Brassica napus</name>
    <name type="common">Rape</name>
    <dbReference type="NCBI Taxonomy" id="3708"/>
    <lineage>
        <taxon>Eukaryota</taxon>
        <taxon>Viridiplantae</taxon>
        <taxon>Streptophyta</taxon>
        <taxon>Embryophyta</taxon>
        <taxon>Tracheophyta</taxon>
        <taxon>Spermatophyta</taxon>
        <taxon>Magnoliopsida</taxon>
        <taxon>eudicotyledons</taxon>
        <taxon>Gunneridae</taxon>
        <taxon>Pentapetalae</taxon>
        <taxon>rosids</taxon>
        <taxon>malvids</taxon>
        <taxon>Brassicales</taxon>
        <taxon>Brassicaceae</taxon>
        <taxon>Brassiceae</taxon>
        <taxon>Brassica</taxon>
    </lineage>
</organism>
<sequence>MNYILRKTRWTALCAKPCLPPTGIERNKFVLSGSSNSPAEALTIAIKAAKEWDRTQSNEKGSSPQTAIIIESDPREETMRHVASPLMAEGGAIREALIFCRSRGLHPCRLESNYSQLIKAINRKEPILELHGTKNISALNSYNRGPTLLSSTII</sequence>
<keyword evidence="3" id="KW-1185">Reference proteome</keyword>